<organism evidence="4 5">
    <name type="scientific">Potamilus streckersoni</name>
    <dbReference type="NCBI Taxonomy" id="2493646"/>
    <lineage>
        <taxon>Eukaryota</taxon>
        <taxon>Metazoa</taxon>
        <taxon>Spiralia</taxon>
        <taxon>Lophotrochozoa</taxon>
        <taxon>Mollusca</taxon>
        <taxon>Bivalvia</taxon>
        <taxon>Autobranchia</taxon>
        <taxon>Heteroconchia</taxon>
        <taxon>Palaeoheterodonta</taxon>
        <taxon>Unionida</taxon>
        <taxon>Unionoidea</taxon>
        <taxon>Unionidae</taxon>
        <taxon>Ambleminae</taxon>
        <taxon>Lampsilini</taxon>
        <taxon>Potamilus</taxon>
    </lineage>
</organism>
<gene>
    <name evidence="4" type="ORF">CHS0354_003665</name>
</gene>
<evidence type="ECO:0000313" key="4">
    <source>
        <dbReference type="EMBL" id="KAK3597171.1"/>
    </source>
</evidence>
<reference evidence="4" key="3">
    <citation type="submission" date="2023-05" db="EMBL/GenBank/DDBJ databases">
        <authorList>
            <person name="Smith C.H."/>
        </authorList>
    </citation>
    <scope>NUCLEOTIDE SEQUENCE</scope>
    <source>
        <strain evidence="4">CHS0354</strain>
        <tissue evidence="4">Mantle</tissue>
    </source>
</reference>
<evidence type="ECO:0000256" key="2">
    <source>
        <dbReference type="SAM" id="MobiDB-lite"/>
    </source>
</evidence>
<dbReference type="InterPro" id="IPR015422">
    <property type="entry name" value="PyrdxlP-dep_Trfase_small"/>
</dbReference>
<dbReference type="InterPro" id="IPR015421">
    <property type="entry name" value="PyrdxlP-dep_Trfase_major"/>
</dbReference>
<evidence type="ECO:0000259" key="3">
    <source>
        <dbReference type="Pfam" id="PF00266"/>
    </source>
</evidence>
<proteinExistence type="predicted"/>
<sequence>MDSRNRRIFNSLDSSSRESLNISSDGETDKQNAEKRKNKEASEVRYDDHPILRRIQDSVIGHELIIDGPYGPRKEVYCDYTASGRSLSFIEDFIRENVLPFYANTHSTTGINARQTTKFREEARQIIKRCVNASKDDTVIFTGSGTTSGIHKLAAALKINQPRVAEETVVFISPYEHHSNILPWREYGAKVISIRDIKQGSLDLKHLEAELKFWKERKRNLLVSMSAASNITGIKTDTVAVAKIAHKHGALVAFDFAAGGPYLTIDMNPPGRLTYKDAVYLSPHKFVGGPGTPGVLIAKRWMFRNSVPDKVGGGTVRFVTSDRQVYLANIEEREEGGTPAIIEAIRAGLVFQLKETVGPHVIQQREDDLCRIAITTLEQNPNIILVGSHTARRIAIFSFLTKHEKSGKLVHHNFIATLLSDLYGIQARAGCACAGPYGEELLGISGSALKEFISFLPEKRGTCVSCHSDAIEVMKPGFTRINLPYFYDDETCNFIINAINMVTTYGWRLLPQYTFDCYSGTWRHKEFYMDDAHENLLSLNNVDFNSSGIEQTKKTKKQPNPKHISYEETLRIAETLYNAADHAENIRPSSATDALRELLPREKQKYIWFLTPQEATKVLSGNEDSIRKIRLPFRIRVQTPLCNMLRSQDKENLPPLDQESSPRTEPDISQSANYNVQRNLGQSEKNSPLPPIRKEKNVIYTNDVKQKVQFPVYRTQRDFYGHEQAAR</sequence>
<evidence type="ECO:0000256" key="1">
    <source>
        <dbReference type="SAM" id="Coils"/>
    </source>
</evidence>
<name>A0AAE0SS61_9BIVA</name>
<dbReference type="InterPro" id="IPR000192">
    <property type="entry name" value="Aminotrans_V_dom"/>
</dbReference>
<accession>A0AAE0SS61</accession>
<evidence type="ECO:0000313" key="5">
    <source>
        <dbReference type="Proteomes" id="UP001195483"/>
    </source>
</evidence>
<comment type="caution">
    <text evidence="4">The sequence shown here is derived from an EMBL/GenBank/DDBJ whole genome shotgun (WGS) entry which is preliminary data.</text>
</comment>
<dbReference type="PANTHER" id="PTHR43686">
    <property type="entry name" value="SULFURTRANSFERASE-RELATED"/>
    <property type="match status" value="1"/>
</dbReference>
<dbReference type="Gene3D" id="3.40.640.10">
    <property type="entry name" value="Type I PLP-dependent aspartate aminotransferase-like (Major domain)"/>
    <property type="match status" value="1"/>
</dbReference>
<dbReference type="Gene3D" id="3.90.1150.10">
    <property type="entry name" value="Aspartate Aminotransferase, domain 1"/>
    <property type="match status" value="1"/>
</dbReference>
<dbReference type="PANTHER" id="PTHR43686:SF1">
    <property type="entry name" value="AMINOTRAN_5 DOMAIN-CONTAINING PROTEIN"/>
    <property type="match status" value="1"/>
</dbReference>
<keyword evidence="1" id="KW-0175">Coiled coil</keyword>
<feature type="compositionally biased region" description="Basic and acidic residues" evidence="2">
    <location>
        <begin position="27"/>
        <end position="45"/>
    </location>
</feature>
<reference evidence="4" key="2">
    <citation type="journal article" date="2021" name="Genome Biol. Evol.">
        <title>Developing a high-quality reference genome for a parasitic bivalve with doubly uniparental inheritance (Bivalvia: Unionida).</title>
        <authorList>
            <person name="Smith C.H."/>
        </authorList>
    </citation>
    <scope>NUCLEOTIDE SEQUENCE</scope>
    <source>
        <strain evidence="4">CHS0354</strain>
        <tissue evidence="4">Mantle</tissue>
    </source>
</reference>
<dbReference type="AlphaFoldDB" id="A0AAE0SS61"/>
<dbReference type="SUPFAM" id="SSF53383">
    <property type="entry name" value="PLP-dependent transferases"/>
    <property type="match status" value="1"/>
</dbReference>
<feature type="region of interest" description="Disordered" evidence="2">
    <location>
        <begin position="646"/>
        <end position="672"/>
    </location>
</feature>
<dbReference type="InterPro" id="IPR015424">
    <property type="entry name" value="PyrdxlP-dep_Trfase"/>
</dbReference>
<feature type="region of interest" description="Disordered" evidence="2">
    <location>
        <begin position="1"/>
        <end position="45"/>
    </location>
</feature>
<keyword evidence="5" id="KW-1185">Reference proteome</keyword>
<dbReference type="Pfam" id="PF00266">
    <property type="entry name" value="Aminotran_5"/>
    <property type="match status" value="1"/>
</dbReference>
<protein>
    <recommendedName>
        <fullName evidence="3">Aminotransferase class V domain-containing protein</fullName>
    </recommendedName>
</protein>
<reference evidence="4" key="1">
    <citation type="journal article" date="2021" name="Genome Biol. Evol.">
        <title>A High-Quality Reference Genome for a Parasitic Bivalve with Doubly Uniparental Inheritance (Bivalvia: Unionida).</title>
        <authorList>
            <person name="Smith C.H."/>
        </authorList>
    </citation>
    <scope>NUCLEOTIDE SEQUENCE</scope>
    <source>
        <strain evidence="4">CHS0354</strain>
    </source>
</reference>
<dbReference type="Proteomes" id="UP001195483">
    <property type="component" value="Unassembled WGS sequence"/>
</dbReference>
<feature type="compositionally biased region" description="Polar residues" evidence="2">
    <location>
        <begin position="11"/>
        <end position="25"/>
    </location>
</feature>
<dbReference type="EMBL" id="JAEAOA010000290">
    <property type="protein sequence ID" value="KAK3597171.1"/>
    <property type="molecule type" value="Genomic_DNA"/>
</dbReference>
<feature type="coiled-coil region" evidence="1">
    <location>
        <begin position="197"/>
        <end position="224"/>
    </location>
</feature>
<feature type="domain" description="Aminotransferase class V" evidence="3">
    <location>
        <begin position="76"/>
        <end position="439"/>
    </location>
</feature>